<evidence type="ECO:0000259" key="8">
    <source>
        <dbReference type="PROSITE" id="PS50048"/>
    </source>
</evidence>
<dbReference type="GO" id="GO:0006351">
    <property type="term" value="P:DNA-templated transcription"/>
    <property type="evidence" value="ECO:0007669"/>
    <property type="project" value="InterPro"/>
</dbReference>
<evidence type="ECO:0000256" key="2">
    <source>
        <dbReference type="ARBA" id="ARBA00022723"/>
    </source>
</evidence>
<dbReference type="EMBL" id="KZ826397">
    <property type="protein sequence ID" value="PYI02291.1"/>
    <property type="molecule type" value="Genomic_DNA"/>
</dbReference>
<dbReference type="GO" id="GO:0005634">
    <property type="term" value="C:nucleus"/>
    <property type="evidence" value="ECO:0007669"/>
    <property type="project" value="UniProtKB-SubCell"/>
</dbReference>
<dbReference type="InterPro" id="IPR001138">
    <property type="entry name" value="Zn2Cys6_DnaBD"/>
</dbReference>
<evidence type="ECO:0000256" key="1">
    <source>
        <dbReference type="ARBA" id="ARBA00004123"/>
    </source>
</evidence>
<dbReference type="SMART" id="SM00906">
    <property type="entry name" value="Fungal_trans"/>
    <property type="match status" value="1"/>
</dbReference>
<dbReference type="SMART" id="SM00066">
    <property type="entry name" value="GAL4"/>
    <property type="match status" value="1"/>
</dbReference>
<keyword evidence="3" id="KW-0805">Transcription regulation</keyword>
<dbReference type="VEuPathDB" id="FungiDB:BO78DRAFT_224342"/>
<proteinExistence type="predicted"/>
<dbReference type="InterPro" id="IPR036864">
    <property type="entry name" value="Zn2-C6_fun-type_DNA-bd_sf"/>
</dbReference>
<dbReference type="SUPFAM" id="SSF57701">
    <property type="entry name" value="Zn2/Cys6 DNA-binding domain"/>
    <property type="match status" value="1"/>
</dbReference>
<feature type="region of interest" description="Disordered" evidence="7">
    <location>
        <begin position="131"/>
        <end position="154"/>
    </location>
</feature>
<feature type="domain" description="Zn(2)-C6 fungal-type" evidence="8">
    <location>
        <begin position="19"/>
        <end position="48"/>
    </location>
</feature>
<dbReference type="PANTHER" id="PTHR31001">
    <property type="entry name" value="UNCHARACTERIZED TRANSCRIPTIONAL REGULATORY PROTEIN"/>
    <property type="match status" value="1"/>
</dbReference>
<evidence type="ECO:0000256" key="7">
    <source>
        <dbReference type="SAM" id="MobiDB-lite"/>
    </source>
</evidence>
<evidence type="ECO:0000256" key="4">
    <source>
        <dbReference type="ARBA" id="ARBA00023125"/>
    </source>
</evidence>
<dbReference type="GO" id="GO:0009893">
    <property type="term" value="P:positive regulation of metabolic process"/>
    <property type="evidence" value="ECO:0007669"/>
    <property type="project" value="UniProtKB-ARBA"/>
</dbReference>
<dbReference type="InterPro" id="IPR007219">
    <property type="entry name" value="XnlR_reg_dom"/>
</dbReference>
<evidence type="ECO:0000313" key="10">
    <source>
        <dbReference type="Proteomes" id="UP000248423"/>
    </source>
</evidence>
<accession>A0A319DWV8</accession>
<dbReference type="AlphaFoldDB" id="A0A319DWV8"/>
<evidence type="ECO:0000313" key="9">
    <source>
        <dbReference type="EMBL" id="PYI02291.1"/>
    </source>
</evidence>
<dbReference type="Pfam" id="PF00172">
    <property type="entry name" value="Zn_clus"/>
    <property type="match status" value="1"/>
</dbReference>
<evidence type="ECO:0000256" key="5">
    <source>
        <dbReference type="ARBA" id="ARBA00023163"/>
    </source>
</evidence>
<dbReference type="CDD" id="cd00067">
    <property type="entry name" value="GAL4"/>
    <property type="match status" value="1"/>
</dbReference>
<evidence type="ECO:0000256" key="3">
    <source>
        <dbReference type="ARBA" id="ARBA00023015"/>
    </source>
</evidence>
<dbReference type="GO" id="GO:0003677">
    <property type="term" value="F:DNA binding"/>
    <property type="evidence" value="ECO:0007669"/>
    <property type="project" value="UniProtKB-KW"/>
</dbReference>
<name>A0A319DWV8_ASPSB</name>
<dbReference type="OrthoDB" id="2269373at2759"/>
<evidence type="ECO:0000256" key="6">
    <source>
        <dbReference type="ARBA" id="ARBA00023242"/>
    </source>
</evidence>
<keyword evidence="6" id="KW-0539">Nucleus</keyword>
<keyword evidence="10" id="KW-1185">Reference proteome</keyword>
<keyword evidence="5" id="KW-0804">Transcription</keyword>
<dbReference type="PANTHER" id="PTHR31001:SF85">
    <property type="entry name" value="ZN(II)2CYS6 TRANSCRIPTION FACTOR (EUROFUNG)"/>
    <property type="match status" value="1"/>
</dbReference>
<dbReference type="STRING" id="1448318.A0A319DWV8"/>
<dbReference type="InterPro" id="IPR050613">
    <property type="entry name" value="Sec_Metabolite_Reg"/>
</dbReference>
<dbReference type="PROSITE" id="PS50048">
    <property type="entry name" value="ZN2_CY6_FUNGAL_2"/>
    <property type="match status" value="1"/>
</dbReference>
<organism evidence="9 10">
    <name type="scientific">Aspergillus sclerotiicarbonarius (strain CBS 121057 / IBT 28362)</name>
    <dbReference type="NCBI Taxonomy" id="1448318"/>
    <lineage>
        <taxon>Eukaryota</taxon>
        <taxon>Fungi</taxon>
        <taxon>Dikarya</taxon>
        <taxon>Ascomycota</taxon>
        <taxon>Pezizomycotina</taxon>
        <taxon>Eurotiomycetes</taxon>
        <taxon>Eurotiomycetidae</taxon>
        <taxon>Eurotiales</taxon>
        <taxon>Aspergillaceae</taxon>
        <taxon>Aspergillus</taxon>
        <taxon>Aspergillus subgen. Circumdati</taxon>
    </lineage>
</organism>
<dbReference type="CDD" id="cd12148">
    <property type="entry name" value="fungal_TF_MHR"/>
    <property type="match status" value="1"/>
</dbReference>
<comment type="subcellular location">
    <subcellularLocation>
        <location evidence="1">Nucleus</location>
    </subcellularLocation>
</comment>
<reference evidence="9 10" key="1">
    <citation type="submission" date="2018-02" db="EMBL/GenBank/DDBJ databases">
        <title>The genomes of Aspergillus section Nigri reveals drivers in fungal speciation.</title>
        <authorList>
            <consortium name="DOE Joint Genome Institute"/>
            <person name="Vesth T.C."/>
            <person name="Nybo J."/>
            <person name="Theobald S."/>
            <person name="Brandl J."/>
            <person name="Frisvad J.C."/>
            <person name="Nielsen K.F."/>
            <person name="Lyhne E.K."/>
            <person name="Kogle M.E."/>
            <person name="Kuo A."/>
            <person name="Riley R."/>
            <person name="Clum A."/>
            <person name="Nolan M."/>
            <person name="Lipzen A."/>
            <person name="Salamov A."/>
            <person name="Henrissat B."/>
            <person name="Wiebenga A."/>
            <person name="De vries R.P."/>
            <person name="Grigoriev I.V."/>
            <person name="Mortensen U.H."/>
            <person name="Andersen M.R."/>
            <person name="Baker S.E."/>
        </authorList>
    </citation>
    <scope>NUCLEOTIDE SEQUENCE [LARGE SCALE GENOMIC DNA]</scope>
    <source>
        <strain evidence="9 10">CBS 121057</strain>
    </source>
</reference>
<dbReference type="Proteomes" id="UP000248423">
    <property type="component" value="Unassembled WGS sequence"/>
</dbReference>
<dbReference type="GO" id="GO:0000981">
    <property type="term" value="F:DNA-binding transcription factor activity, RNA polymerase II-specific"/>
    <property type="evidence" value="ECO:0007669"/>
    <property type="project" value="InterPro"/>
</dbReference>
<keyword evidence="4" id="KW-0238">DNA-binding</keyword>
<dbReference type="GO" id="GO:0008270">
    <property type="term" value="F:zinc ion binding"/>
    <property type="evidence" value="ECO:0007669"/>
    <property type="project" value="InterPro"/>
</dbReference>
<dbReference type="Pfam" id="PF04082">
    <property type="entry name" value="Fungal_trans"/>
    <property type="match status" value="1"/>
</dbReference>
<keyword evidence="2" id="KW-0479">Metal-binding</keyword>
<sequence length="678" mass="76320">MADPSSADPSSTEDPKTPSCTVCQRRKVRCDRQVPCSACVKHKAECIYREPWLFRRRKRQHPEDAPMYGELNYALSRQIGRPQPPSLATMYTGSPGITHPESGMMIAGGGRSVYVEGNPWPSIQTQLPPAEEVPWEGSNYGDSGRSPQEHDEDESSLIFGAKTGKSVTALHPPTRHIFKLWQTFLENVHPLVKVLHGPTTQQQILEATGDLSSISKGLEALMFSIYCIALVSMDADEAQQTFGERKTALLSKYRRGARLALLNTGILRTSDVVVLQAFVLFLLAMRAFSDAQSIWSLCGVAVRMAQRIGLHRDGKQHALSVFDTEMHRRLWLQLSILDATTAQNAGIGSQMSPMAADIPRPANVNDCDLDPRMTESPREHEGATEMIFCLARSEFGAWLRRWCKYAGTSLGTRGFLTSSSLSLAEKDRAIDQLSYTFDTRYLPYCDTSIPLHHMTAMLIRTVIDLLRFTAHHPRHYSGHVAQKEKDYIFSTCLRIAENCDNVQMGVITQRYMWHAENHAPWEVLIYMLYELCHRVDGEETSKAWGLIDRICSRHYRDMQNRPRTAYYTAVHSLILKAWKAHAAERVCCKKPSLPCPDIVSTISEAREKHGAHPVTAYSEARAPVEATGNYDIPLHGPGSFEFNLDHIDLGPMDWGQWDHLLEEFEQDSMNEAFLDANG</sequence>
<gene>
    <name evidence="9" type="ORF">BO78DRAFT_224342</name>
</gene>
<dbReference type="Gene3D" id="4.10.240.10">
    <property type="entry name" value="Zn(2)-C6 fungal-type DNA-binding domain"/>
    <property type="match status" value="1"/>
</dbReference>
<protein>
    <submittedName>
        <fullName evidence="9">Fungal-specific transcription factor domain protein</fullName>
    </submittedName>
</protein>